<gene>
    <name evidence="4" type="ORF">NOI20_03525</name>
</gene>
<name>A0AAJ1X4I8_9RHOB</name>
<dbReference type="SUPFAM" id="SSF53756">
    <property type="entry name" value="UDP-Glycosyltransferase/glycogen phosphorylase"/>
    <property type="match status" value="1"/>
</dbReference>
<dbReference type="Proteomes" id="UP001227162">
    <property type="component" value="Unassembled WGS sequence"/>
</dbReference>
<dbReference type="InterPro" id="IPR001296">
    <property type="entry name" value="Glyco_trans_1"/>
</dbReference>
<dbReference type="Gene3D" id="3.40.50.2000">
    <property type="entry name" value="Glycogen Phosphorylase B"/>
    <property type="match status" value="2"/>
</dbReference>
<dbReference type="PANTHER" id="PTHR12526:SF510">
    <property type="entry name" value="D-INOSITOL 3-PHOSPHATE GLYCOSYLTRANSFERASE"/>
    <property type="match status" value="1"/>
</dbReference>
<keyword evidence="5" id="KW-1185">Reference proteome</keyword>
<dbReference type="PANTHER" id="PTHR12526">
    <property type="entry name" value="GLYCOSYLTRANSFERASE"/>
    <property type="match status" value="1"/>
</dbReference>
<evidence type="ECO:0000256" key="1">
    <source>
        <dbReference type="ARBA" id="ARBA00022676"/>
    </source>
</evidence>
<reference evidence="4" key="1">
    <citation type="submission" date="2022-07" db="EMBL/GenBank/DDBJ databases">
        <authorList>
            <person name="Otstavnykh N."/>
            <person name="Isaeva M."/>
            <person name="Bystritskaya E."/>
        </authorList>
    </citation>
    <scope>NUCLEOTIDE SEQUENCE</scope>
    <source>
        <strain evidence="4">10Alg 79</strain>
    </source>
</reference>
<evidence type="ECO:0000256" key="2">
    <source>
        <dbReference type="ARBA" id="ARBA00022679"/>
    </source>
</evidence>
<keyword evidence="1" id="KW-0328">Glycosyltransferase</keyword>
<reference evidence="4" key="2">
    <citation type="submission" date="2023-04" db="EMBL/GenBank/DDBJ databases">
        <title>'Rhodoalgimonas zhirmunskyi' gen. nov., isolated from a red alga.</title>
        <authorList>
            <person name="Nedashkovskaya O.I."/>
            <person name="Otstavnykh N.Y."/>
            <person name="Bystritskaya E.P."/>
            <person name="Balabanova L.A."/>
            <person name="Isaeva M.P."/>
        </authorList>
    </citation>
    <scope>NUCLEOTIDE SEQUENCE</scope>
    <source>
        <strain evidence="4">10Alg 79</strain>
    </source>
</reference>
<keyword evidence="2" id="KW-0808">Transferase</keyword>
<dbReference type="CDD" id="cd03801">
    <property type="entry name" value="GT4_PimA-like"/>
    <property type="match status" value="1"/>
</dbReference>
<comment type="caution">
    <text evidence="4">The sequence shown here is derived from an EMBL/GenBank/DDBJ whole genome shotgun (WGS) entry which is preliminary data.</text>
</comment>
<dbReference type="GO" id="GO:0016757">
    <property type="term" value="F:glycosyltransferase activity"/>
    <property type="evidence" value="ECO:0007669"/>
    <property type="project" value="UniProtKB-KW"/>
</dbReference>
<protein>
    <submittedName>
        <fullName evidence="4">Glycosyltransferase family 4 protein</fullName>
    </submittedName>
</protein>
<dbReference type="EMBL" id="JANFFA010000001">
    <property type="protein sequence ID" value="MDQ2093169.1"/>
    <property type="molecule type" value="Genomic_DNA"/>
</dbReference>
<dbReference type="AlphaFoldDB" id="A0AAJ1X4I8"/>
<dbReference type="Pfam" id="PF00534">
    <property type="entry name" value="Glycos_transf_1"/>
    <property type="match status" value="1"/>
</dbReference>
<sequence length="363" mass="38504">MALFSTRPPPPGLISHDWSDAAIARTTYLGDLSPLNAALALPRIPLGALGDDLRREPHAFLRDVLIALPAARRLALECRARGITHVHAHSCGRAALITALANRIWGLSYSLTLHGPLSDYGPGQGFKWRHAAFGTVITHKLERELAKALGPDLPDRMFLQPMGVDPAALTRSTPYTPPDPGAPLRLFSCGRLNVVKGHQDLAQAVALLKQRGIDATLEIAGEDDAGGTGYHAALQAEIDRLGVSDRVTLLGAIDADAVRDKLEQAHLFALASWHEPLGVAYMEAMSMGVPTIGTDAGGVPELITSGRDGLLVPPKRPDLLADTIAALAADPTRCLALSEQGRTRITESFSSARGAQTLVEGIG</sequence>
<feature type="domain" description="Glycosyl transferase family 1" evidence="3">
    <location>
        <begin position="185"/>
        <end position="343"/>
    </location>
</feature>
<accession>A0AAJ1X4I8</accession>
<evidence type="ECO:0000259" key="3">
    <source>
        <dbReference type="Pfam" id="PF00534"/>
    </source>
</evidence>
<evidence type="ECO:0000313" key="4">
    <source>
        <dbReference type="EMBL" id="MDQ2093169.1"/>
    </source>
</evidence>
<organism evidence="4 5">
    <name type="scientific">Rhodalgimonas zhirmunskyi</name>
    <dbReference type="NCBI Taxonomy" id="2964767"/>
    <lineage>
        <taxon>Bacteria</taxon>
        <taxon>Pseudomonadati</taxon>
        <taxon>Pseudomonadota</taxon>
        <taxon>Alphaproteobacteria</taxon>
        <taxon>Rhodobacterales</taxon>
        <taxon>Roseobacteraceae</taxon>
        <taxon>Rhodalgimonas</taxon>
    </lineage>
</organism>
<dbReference type="NCBIfam" id="NF041876">
    <property type="entry name" value="EPS_EpsE"/>
    <property type="match status" value="1"/>
</dbReference>
<proteinExistence type="predicted"/>
<evidence type="ECO:0000313" key="5">
    <source>
        <dbReference type="Proteomes" id="UP001227162"/>
    </source>
</evidence>